<name>A0ABQ9AW69_9ROSI</name>
<reference evidence="1" key="1">
    <citation type="submission" date="2022-10" db="EMBL/GenBank/DDBJ databases">
        <authorList>
            <person name="Hyden B.L."/>
            <person name="Feng K."/>
            <person name="Yates T."/>
            <person name="Jawdy S."/>
            <person name="Smart L.B."/>
            <person name="Muchero W."/>
        </authorList>
    </citation>
    <scope>NUCLEOTIDE SEQUENCE</scope>
    <source>
        <tissue evidence="1">Shoot tip</tissue>
    </source>
</reference>
<gene>
    <name evidence="1" type="ORF">OIU77_004296</name>
</gene>
<proteinExistence type="predicted"/>
<dbReference type="Proteomes" id="UP001141253">
    <property type="component" value="Chromosome 13"/>
</dbReference>
<comment type="caution">
    <text evidence="1">The sequence shown here is derived from an EMBL/GenBank/DDBJ whole genome shotgun (WGS) entry which is preliminary data.</text>
</comment>
<sequence>MFKSTIETGANTSLWFDPWLPDGRTLINSYHARILASTNLLWDAKVDSIIQNGNWSFPVGHPDLSTAWSSITFQPRVHRLDRLVWAGHHSGNFNIASAWDFIRRKRQTHPYACITRFPGHIPSHAFILWLAMRGRLATMNRPHVQRKERNNRIFNNKYMAVSMIKEEGKKIIRIMMFNHNKSIPVRVRSEWNL</sequence>
<keyword evidence="2" id="KW-1185">Reference proteome</keyword>
<evidence type="ECO:0000313" key="2">
    <source>
        <dbReference type="Proteomes" id="UP001141253"/>
    </source>
</evidence>
<organism evidence="1 2">
    <name type="scientific">Salix suchowensis</name>
    <dbReference type="NCBI Taxonomy" id="1278906"/>
    <lineage>
        <taxon>Eukaryota</taxon>
        <taxon>Viridiplantae</taxon>
        <taxon>Streptophyta</taxon>
        <taxon>Embryophyta</taxon>
        <taxon>Tracheophyta</taxon>
        <taxon>Spermatophyta</taxon>
        <taxon>Magnoliopsida</taxon>
        <taxon>eudicotyledons</taxon>
        <taxon>Gunneridae</taxon>
        <taxon>Pentapetalae</taxon>
        <taxon>rosids</taxon>
        <taxon>fabids</taxon>
        <taxon>Malpighiales</taxon>
        <taxon>Salicaceae</taxon>
        <taxon>Saliceae</taxon>
        <taxon>Salix</taxon>
    </lineage>
</organism>
<protein>
    <recommendedName>
        <fullName evidence="3">Reverse transcriptase zinc-binding domain-containing protein</fullName>
    </recommendedName>
</protein>
<reference evidence="1" key="2">
    <citation type="journal article" date="2023" name="Int. J. Mol. Sci.">
        <title>De Novo Assembly and Annotation of 11 Diverse Shrub Willow (Salix) Genomes Reveals Novel Gene Organization in Sex-Linked Regions.</title>
        <authorList>
            <person name="Hyden B."/>
            <person name="Feng K."/>
            <person name="Yates T.B."/>
            <person name="Jawdy S."/>
            <person name="Cereghino C."/>
            <person name="Smart L.B."/>
            <person name="Muchero W."/>
        </authorList>
    </citation>
    <scope>NUCLEOTIDE SEQUENCE</scope>
    <source>
        <tissue evidence="1">Shoot tip</tissue>
    </source>
</reference>
<evidence type="ECO:0000313" key="1">
    <source>
        <dbReference type="EMBL" id="KAJ6360262.1"/>
    </source>
</evidence>
<dbReference type="EMBL" id="JAPFFI010000015">
    <property type="protein sequence ID" value="KAJ6360262.1"/>
    <property type="molecule type" value="Genomic_DNA"/>
</dbReference>
<evidence type="ECO:0008006" key="3">
    <source>
        <dbReference type="Google" id="ProtNLM"/>
    </source>
</evidence>
<accession>A0ABQ9AW69</accession>